<name>A0A516H5N0_9PROT</name>
<dbReference type="RefSeq" id="WP_144258007.1">
    <property type="nucleotide sequence ID" value="NZ_CP041636.1"/>
</dbReference>
<organism evidence="2 3">
    <name type="scientific">Ferrovibrio terrae</name>
    <dbReference type="NCBI Taxonomy" id="2594003"/>
    <lineage>
        <taxon>Bacteria</taxon>
        <taxon>Pseudomonadati</taxon>
        <taxon>Pseudomonadota</taxon>
        <taxon>Alphaproteobacteria</taxon>
        <taxon>Rhodospirillales</taxon>
        <taxon>Rhodospirillaceae</taxon>
        <taxon>Ferrovibrio</taxon>
    </lineage>
</organism>
<reference evidence="2 3" key="1">
    <citation type="submission" date="2019-07" db="EMBL/GenBank/DDBJ databases">
        <title>Genome sequencing for Ferrovibrio sp. K5.</title>
        <authorList>
            <person name="Park S.-J."/>
        </authorList>
    </citation>
    <scope>NUCLEOTIDE SEQUENCE [LARGE SCALE GENOMIC DNA]</scope>
    <source>
        <strain evidence="2 3">K5</strain>
    </source>
</reference>
<keyword evidence="3" id="KW-1185">Reference proteome</keyword>
<sequence length="183" mass="19667">MDAESVLLLVVPAMLVLLAAGGLAGYIETAIYQLNASGSGTGEATRQAQLQSDYSRKRGELASLRDEKAQLDGDLAMQIKERASLQDQERRLADRQNNMVAEAGAPAPGVPGFYFRIEGPAAVMPFAGLASLPTAMGGRRRVRLVVWAATFDSAQAVMLNFSGDGARVIDQRPFDGKLFWHEA</sequence>
<gene>
    <name evidence="2" type="ORF">FNB15_17815</name>
</gene>
<dbReference type="Proteomes" id="UP000317496">
    <property type="component" value="Chromosome"/>
</dbReference>
<evidence type="ECO:0000256" key="1">
    <source>
        <dbReference type="SAM" id="Coils"/>
    </source>
</evidence>
<evidence type="ECO:0000313" key="2">
    <source>
        <dbReference type="EMBL" id="QDO99011.1"/>
    </source>
</evidence>
<accession>A0A516H5N0</accession>
<protein>
    <submittedName>
        <fullName evidence="2">Uncharacterized protein</fullName>
    </submittedName>
</protein>
<keyword evidence="1" id="KW-0175">Coiled coil</keyword>
<evidence type="ECO:0000313" key="3">
    <source>
        <dbReference type="Proteomes" id="UP000317496"/>
    </source>
</evidence>
<dbReference type="AlphaFoldDB" id="A0A516H5N0"/>
<proteinExistence type="predicted"/>
<dbReference type="EMBL" id="CP041636">
    <property type="protein sequence ID" value="QDO99011.1"/>
    <property type="molecule type" value="Genomic_DNA"/>
</dbReference>
<feature type="coiled-coil region" evidence="1">
    <location>
        <begin position="47"/>
        <end position="81"/>
    </location>
</feature>
<dbReference type="KEGG" id="fer:FNB15_17815"/>